<dbReference type="EMBL" id="GBXM01059855">
    <property type="protein sequence ID" value="JAH48722.1"/>
    <property type="molecule type" value="Transcribed_RNA"/>
</dbReference>
<organism evidence="1">
    <name type="scientific">Anguilla anguilla</name>
    <name type="common">European freshwater eel</name>
    <name type="synonym">Muraena anguilla</name>
    <dbReference type="NCBI Taxonomy" id="7936"/>
    <lineage>
        <taxon>Eukaryota</taxon>
        <taxon>Metazoa</taxon>
        <taxon>Chordata</taxon>
        <taxon>Craniata</taxon>
        <taxon>Vertebrata</taxon>
        <taxon>Euteleostomi</taxon>
        <taxon>Actinopterygii</taxon>
        <taxon>Neopterygii</taxon>
        <taxon>Teleostei</taxon>
        <taxon>Anguilliformes</taxon>
        <taxon>Anguillidae</taxon>
        <taxon>Anguilla</taxon>
    </lineage>
</organism>
<sequence length="35" mass="3869">MDGLSEPSEERCRCRMGGSLAQKEDWNVLGKMPAS</sequence>
<name>A0A0E9T5Q8_ANGAN</name>
<dbReference type="AlphaFoldDB" id="A0A0E9T5Q8"/>
<accession>A0A0E9T5Q8</accession>
<reference evidence="1" key="2">
    <citation type="journal article" date="2015" name="Fish Shellfish Immunol.">
        <title>Early steps in the European eel (Anguilla anguilla)-Vibrio vulnificus interaction in the gills: Role of the RtxA13 toxin.</title>
        <authorList>
            <person name="Callol A."/>
            <person name="Pajuelo D."/>
            <person name="Ebbesson L."/>
            <person name="Teles M."/>
            <person name="MacKenzie S."/>
            <person name="Amaro C."/>
        </authorList>
    </citation>
    <scope>NUCLEOTIDE SEQUENCE</scope>
</reference>
<protein>
    <submittedName>
        <fullName evidence="1">Uncharacterized protein</fullName>
    </submittedName>
</protein>
<evidence type="ECO:0000313" key="1">
    <source>
        <dbReference type="EMBL" id="JAH48722.1"/>
    </source>
</evidence>
<proteinExistence type="predicted"/>
<reference evidence="1" key="1">
    <citation type="submission" date="2014-11" db="EMBL/GenBank/DDBJ databases">
        <authorList>
            <person name="Amaro Gonzalez C."/>
        </authorList>
    </citation>
    <scope>NUCLEOTIDE SEQUENCE</scope>
</reference>